<protein>
    <submittedName>
        <fullName evidence="2">Uncharacterized protein</fullName>
    </submittedName>
</protein>
<dbReference type="EMBL" id="CATQJA010002662">
    <property type="protein sequence ID" value="CAJ0580709.1"/>
    <property type="molecule type" value="Genomic_DNA"/>
</dbReference>
<name>A0AA36D6P7_9BILA</name>
<accession>A0AA36D6P7</accession>
<evidence type="ECO:0000313" key="2">
    <source>
        <dbReference type="EMBL" id="CAJ0580709.1"/>
    </source>
</evidence>
<keyword evidence="3" id="KW-1185">Reference proteome</keyword>
<organism evidence="2 3">
    <name type="scientific">Mesorhabditis spiculigera</name>
    <dbReference type="NCBI Taxonomy" id="96644"/>
    <lineage>
        <taxon>Eukaryota</taxon>
        <taxon>Metazoa</taxon>
        <taxon>Ecdysozoa</taxon>
        <taxon>Nematoda</taxon>
        <taxon>Chromadorea</taxon>
        <taxon>Rhabditida</taxon>
        <taxon>Rhabditina</taxon>
        <taxon>Rhabditomorpha</taxon>
        <taxon>Rhabditoidea</taxon>
        <taxon>Rhabditidae</taxon>
        <taxon>Mesorhabditinae</taxon>
        <taxon>Mesorhabditis</taxon>
    </lineage>
</organism>
<comment type="caution">
    <text evidence="2">The sequence shown here is derived from an EMBL/GenBank/DDBJ whole genome shotgun (WGS) entry which is preliminary data.</text>
</comment>
<dbReference type="Proteomes" id="UP001177023">
    <property type="component" value="Unassembled WGS sequence"/>
</dbReference>
<evidence type="ECO:0000313" key="3">
    <source>
        <dbReference type="Proteomes" id="UP001177023"/>
    </source>
</evidence>
<reference evidence="2" key="1">
    <citation type="submission" date="2023-06" db="EMBL/GenBank/DDBJ databases">
        <authorList>
            <person name="Delattre M."/>
        </authorList>
    </citation>
    <scope>NUCLEOTIDE SEQUENCE</scope>
    <source>
        <strain evidence="2">AF72</strain>
    </source>
</reference>
<proteinExistence type="predicted"/>
<sequence length="67" mass="7437">MEWNGVDRYSEWSINTTGAVGGAAASSSRRQKQLSKKDKQATIDDALVEETLRPLDELVKQVRAFAL</sequence>
<feature type="non-terminal residue" evidence="2">
    <location>
        <position position="67"/>
    </location>
</feature>
<dbReference type="AlphaFoldDB" id="A0AA36D6P7"/>
<feature type="region of interest" description="Disordered" evidence="1">
    <location>
        <begin position="20"/>
        <end position="40"/>
    </location>
</feature>
<gene>
    <name evidence="2" type="ORF">MSPICULIGERA_LOCUS18899</name>
</gene>
<evidence type="ECO:0000256" key="1">
    <source>
        <dbReference type="SAM" id="MobiDB-lite"/>
    </source>
</evidence>